<sequence length="436" mass="49941">VTGLPKSSEFTGKRWIVLCSSYGGWDNYLFQANVYHAYHMFINHGIPAENIIIMHTDDLANNKLNPTPNIVINKINGPDVYHGVPKHYIKNDVTPKNFLGLLKGDPELKAAGKRVVESGPDDHIFVYFTDHGGQGFVRFETELLYATDLVNVLQKMHQDKRYAKMLFYLEACEAGSMFDKVLPNNIDVYAVASSKPDQLSWQCCYDYHRKAMVGGHFSNYWYMDSEIKDFNTETIETQFKYLASHKHIQGLIVANGTLEEAQHYGNLSIGQMLLADFFGPKQVSNATIVHRSHNKCEYVSMNDVAIKLAKINVKTATSVSEKIRYTHELKQVLWGRQYADKHLRQYLQSIEGLTGLGANVILNTKLEVNNRDCYHKFVQAFNDKCFNLAQSDLEETFTAYGLNNGLHSQRLYVHYMQLWTKLLGEWFNIVLDIQIK</sequence>
<feature type="active site" description="Nucleophile" evidence="2">
    <location>
        <position position="172"/>
    </location>
</feature>
<dbReference type="PIRSF" id="PIRSF019663">
    <property type="entry name" value="Legumain"/>
    <property type="match status" value="1"/>
</dbReference>
<dbReference type="GO" id="GO:0005773">
    <property type="term" value="C:vacuole"/>
    <property type="evidence" value="ECO:0007669"/>
    <property type="project" value="GOC"/>
</dbReference>
<dbReference type="Gene3D" id="1.10.132.130">
    <property type="match status" value="1"/>
</dbReference>
<evidence type="ECO:0008006" key="5">
    <source>
        <dbReference type="Google" id="ProtNLM"/>
    </source>
</evidence>
<dbReference type="GO" id="GO:0004197">
    <property type="term" value="F:cysteine-type endopeptidase activity"/>
    <property type="evidence" value="ECO:0007669"/>
    <property type="project" value="TreeGrafter"/>
</dbReference>
<evidence type="ECO:0000313" key="3">
    <source>
        <dbReference type="EMBL" id="CAD7645786.1"/>
    </source>
</evidence>
<reference evidence="3" key="1">
    <citation type="submission" date="2020-11" db="EMBL/GenBank/DDBJ databases">
        <authorList>
            <person name="Tran Van P."/>
        </authorList>
    </citation>
    <scope>NUCLEOTIDE SEQUENCE</scope>
</reference>
<dbReference type="InterPro" id="IPR001096">
    <property type="entry name" value="Peptidase_C13"/>
</dbReference>
<dbReference type="Gene3D" id="3.40.50.1460">
    <property type="match status" value="1"/>
</dbReference>
<dbReference type="GO" id="GO:0006624">
    <property type="term" value="P:vacuolar protein processing"/>
    <property type="evidence" value="ECO:0007669"/>
    <property type="project" value="TreeGrafter"/>
</dbReference>
<dbReference type="PRINTS" id="PR00776">
    <property type="entry name" value="HEMOGLOBNASE"/>
</dbReference>
<evidence type="ECO:0000256" key="2">
    <source>
        <dbReference type="PIRSR" id="PIRSR019663-1"/>
    </source>
</evidence>
<dbReference type="PANTHER" id="PTHR12000">
    <property type="entry name" value="HEMOGLOBINASE FAMILY MEMBER"/>
    <property type="match status" value="1"/>
</dbReference>
<proteinExistence type="inferred from homology"/>
<gene>
    <name evidence="3" type="ORF">ONB1V03_LOCUS5386</name>
</gene>
<dbReference type="PANTHER" id="PTHR12000:SF42">
    <property type="entry name" value="LEGUMAIN"/>
    <property type="match status" value="1"/>
</dbReference>
<accession>A0A7R9LQ20</accession>
<dbReference type="EMBL" id="CAJPVJ010002158">
    <property type="protein sequence ID" value="CAG2165848.1"/>
    <property type="molecule type" value="Genomic_DNA"/>
</dbReference>
<dbReference type="GO" id="GO:0051603">
    <property type="term" value="P:proteolysis involved in protein catabolic process"/>
    <property type="evidence" value="ECO:0007669"/>
    <property type="project" value="TreeGrafter"/>
</dbReference>
<dbReference type="InterPro" id="IPR046427">
    <property type="entry name" value="Legumain_prodom_sf"/>
</dbReference>
<comment type="similarity">
    <text evidence="1">Belongs to the peptidase C13 family.</text>
</comment>
<evidence type="ECO:0000313" key="4">
    <source>
        <dbReference type="Proteomes" id="UP000728032"/>
    </source>
</evidence>
<feature type="non-terminal residue" evidence="3">
    <location>
        <position position="436"/>
    </location>
</feature>
<dbReference type="OrthoDB" id="10396266at2759"/>
<dbReference type="Proteomes" id="UP000728032">
    <property type="component" value="Unassembled WGS sequence"/>
</dbReference>
<keyword evidence="4" id="KW-1185">Reference proteome</keyword>
<feature type="active site" evidence="2">
    <location>
        <position position="131"/>
    </location>
</feature>
<protein>
    <recommendedName>
        <fullName evidence="5">Legumain</fullName>
    </recommendedName>
</protein>
<feature type="non-terminal residue" evidence="3">
    <location>
        <position position="1"/>
    </location>
</feature>
<dbReference type="Pfam" id="PF01650">
    <property type="entry name" value="Peptidase_C13"/>
    <property type="match status" value="1"/>
</dbReference>
<organism evidence="3">
    <name type="scientific">Oppiella nova</name>
    <dbReference type="NCBI Taxonomy" id="334625"/>
    <lineage>
        <taxon>Eukaryota</taxon>
        <taxon>Metazoa</taxon>
        <taxon>Ecdysozoa</taxon>
        <taxon>Arthropoda</taxon>
        <taxon>Chelicerata</taxon>
        <taxon>Arachnida</taxon>
        <taxon>Acari</taxon>
        <taxon>Acariformes</taxon>
        <taxon>Sarcoptiformes</taxon>
        <taxon>Oribatida</taxon>
        <taxon>Brachypylina</taxon>
        <taxon>Oppioidea</taxon>
        <taxon>Oppiidae</taxon>
        <taxon>Oppiella</taxon>
    </lineage>
</organism>
<name>A0A7R9LQ20_9ACAR</name>
<dbReference type="AlphaFoldDB" id="A0A7R9LQ20"/>
<dbReference type="EMBL" id="OC916983">
    <property type="protein sequence ID" value="CAD7645786.1"/>
    <property type="molecule type" value="Genomic_DNA"/>
</dbReference>
<evidence type="ECO:0000256" key="1">
    <source>
        <dbReference type="ARBA" id="ARBA00009941"/>
    </source>
</evidence>